<dbReference type="EMBL" id="VEWN01000027">
    <property type="protein sequence ID" value="KAA1052489.1"/>
    <property type="molecule type" value="Genomic_DNA"/>
</dbReference>
<protein>
    <submittedName>
        <fullName evidence="1">Uncharacterized protein</fullName>
    </submittedName>
</protein>
<evidence type="ECO:0000313" key="2">
    <source>
        <dbReference type="Proteomes" id="UP000325333"/>
    </source>
</evidence>
<evidence type="ECO:0000313" key="1">
    <source>
        <dbReference type="EMBL" id="KAA1052489.1"/>
    </source>
</evidence>
<gene>
    <name evidence="1" type="ORF">FH063_004266</name>
</gene>
<proteinExistence type="predicted"/>
<name>A0A5B0KJM4_9PROT</name>
<dbReference type="AlphaFoldDB" id="A0A5B0KJM4"/>
<sequence>MGGAKRMMEEHDEAVSAVFRRLRKSTDQNLAFIDSSH</sequence>
<organism evidence="1 2">
    <name type="scientific">Azospirillum argentinense</name>
    <dbReference type="NCBI Taxonomy" id="2970906"/>
    <lineage>
        <taxon>Bacteria</taxon>
        <taxon>Pseudomonadati</taxon>
        <taxon>Pseudomonadota</taxon>
        <taxon>Alphaproteobacteria</taxon>
        <taxon>Rhodospirillales</taxon>
        <taxon>Azospirillaceae</taxon>
        <taxon>Azospirillum</taxon>
    </lineage>
</organism>
<dbReference type="Proteomes" id="UP000325333">
    <property type="component" value="Unassembled WGS sequence"/>
</dbReference>
<reference evidence="1 2" key="1">
    <citation type="submission" date="2019-07" db="EMBL/GenBank/DDBJ databases">
        <title>Genome sequencing of the stress-tolerant strain Azospirillum brasilense Az19.</title>
        <authorList>
            <person name="Maroniche G.A."/>
            <person name="Garcia J.E."/>
            <person name="Pagnussat L."/>
            <person name="Amenta M."/>
            <person name="Creus C.M."/>
        </authorList>
    </citation>
    <scope>NUCLEOTIDE SEQUENCE [LARGE SCALE GENOMIC DNA]</scope>
    <source>
        <strain evidence="1 2">Az19</strain>
    </source>
</reference>
<accession>A0A5B0KJM4</accession>
<comment type="caution">
    <text evidence="1">The sequence shown here is derived from an EMBL/GenBank/DDBJ whole genome shotgun (WGS) entry which is preliminary data.</text>
</comment>